<feature type="domain" description="Fucosyltransferase N-terminal" evidence="1">
    <location>
        <begin position="3"/>
        <end position="101"/>
    </location>
</feature>
<sequence length="119" mass="13995">VPVILWWTPFGNDGKLRKCENHLCYFTSNRSFQYHRKISVIFLFYGSNLQINDLPEWKSDRVPWGLMHEESPRNNPILVQQKTLNLFTYSSTFSRFSDVPLTLIDLPGITELLGKYNKL</sequence>
<keyword evidence="2" id="KW-0808">Transferase</keyword>
<dbReference type="Proteomes" id="UP000076502">
    <property type="component" value="Unassembled WGS sequence"/>
</dbReference>
<feature type="non-terminal residue" evidence="2">
    <location>
        <position position="119"/>
    </location>
</feature>
<evidence type="ECO:0000259" key="1">
    <source>
        <dbReference type="Pfam" id="PF17039"/>
    </source>
</evidence>
<proteinExistence type="predicted"/>
<reference evidence="2 3" key="1">
    <citation type="submission" date="2015-07" db="EMBL/GenBank/DDBJ databases">
        <title>The genome of Dufourea novaeangliae.</title>
        <authorList>
            <person name="Pan H."/>
            <person name="Kapheim K."/>
        </authorList>
    </citation>
    <scope>NUCLEOTIDE SEQUENCE [LARGE SCALE GENOMIC DNA]</scope>
    <source>
        <strain evidence="2">0120121106</strain>
        <tissue evidence="2">Whole body</tissue>
    </source>
</reference>
<protein>
    <submittedName>
        <fullName evidence="2">Alpha-(1,3)-fucosyltransferase 10</fullName>
    </submittedName>
</protein>
<evidence type="ECO:0000313" key="2">
    <source>
        <dbReference type="EMBL" id="KZC09293.1"/>
    </source>
</evidence>
<dbReference type="EMBL" id="KQ434869">
    <property type="protein sequence ID" value="KZC09293.1"/>
    <property type="molecule type" value="Genomic_DNA"/>
</dbReference>
<accession>A0A154PBS6</accession>
<evidence type="ECO:0000313" key="3">
    <source>
        <dbReference type="Proteomes" id="UP000076502"/>
    </source>
</evidence>
<gene>
    <name evidence="2" type="ORF">WN55_11033</name>
</gene>
<feature type="non-terminal residue" evidence="2">
    <location>
        <position position="1"/>
    </location>
</feature>
<dbReference type="InterPro" id="IPR031481">
    <property type="entry name" value="Glyco_tran_10_N"/>
</dbReference>
<dbReference type="STRING" id="178035.A0A154PBS6"/>
<dbReference type="OrthoDB" id="9993460at2759"/>
<dbReference type="GO" id="GO:0016757">
    <property type="term" value="F:glycosyltransferase activity"/>
    <property type="evidence" value="ECO:0007669"/>
    <property type="project" value="UniProtKB-KW"/>
</dbReference>
<keyword evidence="3" id="KW-1185">Reference proteome</keyword>
<organism evidence="2 3">
    <name type="scientific">Dufourea novaeangliae</name>
    <name type="common">Sweat bee</name>
    <dbReference type="NCBI Taxonomy" id="178035"/>
    <lineage>
        <taxon>Eukaryota</taxon>
        <taxon>Metazoa</taxon>
        <taxon>Ecdysozoa</taxon>
        <taxon>Arthropoda</taxon>
        <taxon>Hexapoda</taxon>
        <taxon>Insecta</taxon>
        <taxon>Pterygota</taxon>
        <taxon>Neoptera</taxon>
        <taxon>Endopterygota</taxon>
        <taxon>Hymenoptera</taxon>
        <taxon>Apocrita</taxon>
        <taxon>Aculeata</taxon>
        <taxon>Apoidea</taxon>
        <taxon>Anthophila</taxon>
        <taxon>Halictidae</taxon>
        <taxon>Rophitinae</taxon>
        <taxon>Dufourea</taxon>
    </lineage>
</organism>
<dbReference type="AlphaFoldDB" id="A0A154PBS6"/>
<dbReference type="SUPFAM" id="SSF53756">
    <property type="entry name" value="UDP-Glycosyltransferase/glycogen phosphorylase"/>
    <property type="match status" value="1"/>
</dbReference>
<dbReference type="Pfam" id="PF17039">
    <property type="entry name" value="Glyco_tran_10_N"/>
    <property type="match status" value="1"/>
</dbReference>
<name>A0A154PBS6_DUFNO</name>
<keyword evidence="2" id="KW-0328">Glycosyltransferase</keyword>